<reference evidence="6" key="1">
    <citation type="submission" date="2017-02" db="EMBL/GenBank/DDBJ databases">
        <authorList>
            <person name="Varghese N."/>
            <person name="Submissions S."/>
        </authorList>
    </citation>
    <scope>NUCLEOTIDE SEQUENCE [LARGE SCALE GENOMIC DNA]</scope>
    <source>
        <strain evidence="6">ATCC BAA-34</strain>
    </source>
</reference>
<dbReference type="Gene3D" id="3.30.70.270">
    <property type="match status" value="1"/>
</dbReference>
<dbReference type="PANTHER" id="PTHR44757:SF2">
    <property type="entry name" value="BIOFILM ARCHITECTURE MAINTENANCE PROTEIN MBAA"/>
    <property type="match status" value="1"/>
</dbReference>
<dbReference type="InterPro" id="IPR000160">
    <property type="entry name" value="GGDEF_dom"/>
</dbReference>
<dbReference type="Gene3D" id="3.30.450.20">
    <property type="entry name" value="PAS domain"/>
    <property type="match status" value="1"/>
</dbReference>
<gene>
    <name evidence="5" type="ORF">SAMN02745119_03021</name>
</gene>
<dbReference type="SUPFAM" id="SSF55073">
    <property type="entry name" value="Nucleotide cyclase"/>
    <property type="match status" value="1"/>
</dbReference>
<dbReference type="InterPro" id="IPR013656">
    <property type="entry name" value="PAS_4"/>
</dbReference>
<dbReference type="Pfam" id="PF08448">
    <property type="entry name" value="PAS_4"/>
    <property type="match status" value="1"/>
</dbReference>
<evidence type="ECO:0000313" key="6">
    <source>
        <dbReference type="Proteomes" id="UP000190102"/>
    </source>
</evidence>
<dbReference type="InterPro" id="IPR035919">
    <property type="entry name" value="EAL_sf"/>
</dbReference>
<dbReference type="Pfam" id="PF00563">
    <property type="entry name" value="EAL"/>
    <property type="match status" value="1"/>
</dbReference>
<dbReference type="Pfam" id="PF00990">
    <property type="entry name" value="GGDEF"/>
    <property type="match status" value="1"/>
</dbReference>
<dbReference type="SUPFAM" id="SSF141868">
    <property type="entry name" value="EAL domain-like"/>
    <property type="match status" value="1"/>
</dbReference>
<evidence type="ECO:0000313" key="5">
    <source>
        <dbReference type="EMBL" id="SKA18288.1"/>
    </source>
</evidence>
<dbReference type="FunFam" id="3.30.70.270:FF:000001">
    <property type="entry name" value="Diguanylate cyclase domain protein"/>
    <property type="match status" value="1"/>
</dbReference>
<comment type="catalytic activity">
    <reaction evidence="1">
        <text>3',3'-c-di-GMP + H2O = 5'-phosphoguanylyl(3'-&gt;5')guanosine + H(+)</text>
        <dbReference type="Rhea" id="RHEA:24902"/>
        <dbReference type="ChEBI" id="CHEBI:15377"/>
        <dbReference type="ChEBI" id="CHEBI:15378"/>
        <dbReference type="ChEBI" id="CHEBI:58754"/>
        <dbReference type="ChEBI" id="CHEBI:58805"/>
        <dbReference type="EC" id="3.1.4.52"/>
    </reaction>
    <physiologicalReaction direction="left-to-right" evidence="1">
        <dbReference type="Rhea" id="RHEA:24903"/>
    </physiologicalReaction>
</comment>
<dbReference type="Proteomes" id="UP000190102">
    <property type="component" value="Unassembled WGS sequence"/>
</dbReference>
<dbReference type="PROSITE" id="PS50113">
    <property type="entry name" value="PAC"/>
    <property type="match status" value="1"/>
</dbReference>
<dbReference type="SUPFAM" id="SSF55785">
    <property type="entry name" value="PYP-like sensor domain (PAS domain)"/>
    <property type="match status" value="1"/>
</dbReference>
<dbReference type="InterPro" id="IPR029787">
    <property type="entry name" value="Nucleotide_cyclase"/>
</dbReference>
<sequence>MEPENKPLPAISSTGCGKELSQLQTKNQELVQYIRTKTDRLLQVMGTVPLNPDELDDETLLAVDPIGIVTEAFEQVLEHLHTTNRDLSDTRDELQAVFDSVGAGIIVVNEQMEVVAYNYYSLGAFFPDQLGVMGRNLRDLICGHEGEECILDQILTTGRRVEQSNFMHEGRHYHLVGTPLKSADNKIFRMVLLYTDITERRAAAQEIERLAFFDSLTGLPNRVLLKDRLNQMLTRAGRHKEKVALLFIDLDRFKEVNDTLGHGSGDLLLQIVAERLTSCLRTSDTVARLGGDEFVVLLEGVEDREGVMEVASKLLTAMSQPIELFDREIYSGGSIGISLYPHDGNDVDTLFKNADTAMYYAKEQGRNTFRFYSSDMHASALELLTLSSYLRHALERDELYLVYQPQIRLVTGEMVGVEALLRWKHPDLGVIAPDRFIPLAEETGLIVPIGTWALKEACFQAAQWISRGLPPMRVAVNLSAKQFRNPGLVATVRTALEQSGLPAHLLELELTEGMLIENIASTHETLKALKAMGVTLAIDDFGTGYSSLSYLKHFPLDRLKIDKSFVLEMAEKSGDSAAIVQAIIALAHSLKLTVIAEGVERQDQVAFLKQHCCDEMQGFFFSRPLKSEALEELLQKCMQGPDFCLFNY</sequence>
<dbReference type="EMBL" id="FUWR01000023">
    <property type="protein sequence ID" value="SKA18288.1"/>
    <property type="molecule type" value="Genomic_DNA"/>
</dbReference>
<accession>A0A1T4RR98</accession>
<dbReference type="RefSeq" id="WP_078791245.1">
    <property type="nucleotide sequence ID" value="NZ_FUWR01000023.1"/>
</dbReference>
<dbReference type="FunFam" id="3.20.20.450:FF:000001">
    <property type="entry name" value="Cyclic di-GMP phosphodiesterase yahA"/>
    <property type="match status" value="1"/>
</dbReference>
<dbReference type="InterPro" id="IPR001633">
    <property type="entry name" value="EAL_dom"/>
</dbReference>
<dbReference type="AlphaFoldDB" id="A0A1T4RR98"/>
<dbReference type="NCBIfam" id="TIGR00254">
    <property type="entry name" value="GGDEF"/>
    <property type="match status" value="1"/>
</dbReference>
<evidence type="ECO:0000256" key="1">
    <source>
        <dbReference type="ARBA" id="ARBA00051114"/>
    </source>
</evidence>
<keyword evidence="6" id="KW-1185">Reference proteome</keyword>
<protein>
    <submittedName>
        <fullName evidence="5">Diguanylate cyclase (GGDEF) domain-containing protein</fullName>
    </submittedName>
</protein>
<organism evidence="5 6">
    <name type="scientific">Trichlorobacter thiogenes</name>
    <dbReference type="NCBI Taxonomy" id="115783"/>
    <lineage>
        <taxon>Bacteria</taxon>
        <taxon>Pseudomonadati</taxon>
        <taxon>Thermodesulfobacteriota</taxon>
        <taxon>Desulfuromonadia</taxon>
        <taxon>Geobacterales</taxon>
        <taxon>Geobacteraceae</taxon>
        <taxon>Trichlorobacter</taxon>
    </lineage>
</organism>
<dbReference type="CDD" id="cd01948">
    <property type="entry name" value="EAL"/>
    <property type="match status" value="1"/>
</dbReference>
<feature type="domain" description="EAL" evidence="3">
    <location>
        <begin position="383"/>
        <end position="638"/>
    </location>
</feature>
<dbReference type="InterPro" id="IPR043128">
    <property type="entry name" value="Rev_trsase/Diguanyl_cyclase"/>
</dbReference>
<feature type="domain" description="GGDEF" evidence="4">
    <location>
        <begin position="241"/>
        <end position="374"/>
    </location>
</feature>
<dbReference type="GO" id="GO:0071732">
    <property type="term" value="P:cellular response to nitric oxide"/>
    <property type="evidence" value="ECO:0007669"/>
    <property type="project" value="UniProtKB-ARBA"/>
</dbReference>
<dbReference type="InterPro" id="IPR052155">
    <property type="entry name" value="Biofilm_reg_signaling"/>
</dbReference>
<proteinExistence type="predicted"/>
<evidence type="ECO:0000259" key="2">
    <source>
        <dbReference type="PROSITE" id="PS50113"/>
    </source>
</evidence>
<dbReference type="PROSITE" id="PS50883">
    <property type="entry name" value="EAL"/>
    <property type="match status" value="1"/>
</dbReference>
<dbReference type="PANTHER" id="PTHR44757">
    <property type="entry name" value="DIGUANYLATE CYCLASE DGCP"/>
    <property type="match status" value="1"/>
</dbReference>
<dbReference type="Gene3D" id="3.20.20.450">
    <property type="entry name" value="EAL domain"/>
    <property type="match status" value="1"/>
</dbReference>
<dbReference type="GO" id="GO:0071111">
    <property type="term" value="F:cyclic-guanylate-specific phosphodiesterase activity"/>
    <property type="evidence" value="ECO:0007669"/>
    <property type="project" value="UniProtKB-EC"/>
</dbReference>
<feature type="domain" description="PAC" evidence="2">
    <location>
        <begin position="159"/>
        <end position="209"/>
    </location>
</feature>
<dbReference type="SMART" id="SM00052">
    <property type="entry name" value="EAL"/>
    <property type="match status" value="1"/>
</dbReference>
<dbReference type="PROSITE" id="PS50887">
    <property type="entry name" value="GGDEF"/>
    <property type="match status" value="1"/>
</dbReference>
<dbReference type="STRING" id="115783.SAMN02745119_03021"/>
<evidence type="ECO:0000259" key="4">
    <source>
        <dbReference type="PROSITE" id="PS50887"/>
    </source>
</evidence>
<dbReference type="OrthoDB" id="9777298at2"/>
<dbReference type="InterPro" id="IPR035965">
    <property type="entry name" value="PAS-like_dom_sf"/>
</dbReference>
<dbReference type="CDD" id="cd01949">
    <property type="entry name" value="GGDEF"/>
    <property type="match status" value="1"/>
</dbReference>
<evidence type="ECO:0000259" key="3">
    <source>
        <dbReference type="PROSITE" id="PS50883"/>
    </source>
</evidence>
<dbReference type="InterPro" id="IPR000700">
    <property type="entry name" value="PAS-assoc_C"/>
</dbReference>
<name>A0A1T4RR98_9BACT</name>
<dbReference type="SMART" id="SM00267">
    <property type="entry name" value="GGDEF"/>
    <property type="match status" value="1"/>
</dbReference>